<keyword evidence="3" id="KW-1185">Reference proteome</keyword>
<organism evidence="2 3">
    <name type="scientific">Streptomyces stelliscabiei</name>
    <dbReference type="NCBI Taxonomy" id="146820"/>
    <lineage>
        <taxon>Bacteria</taxon>
        <taxon>Bacillati</taxon>
        <taxon>Actinomycetota</taxon>
        <taxon>Actinomycetes</taxon>
        <taxon>Kitasatosporales</taxon>
        <taxon>Streptomycetaceae</taxon>
        <taxon>Streptomyces</taxon>
    </lineage>
</organism>
<dbReference type="AlphaFoldDB" id="A0A8I0P618"/>
<evidence type="ECO:0000313" key="2">
    <source>
        <dbReference type="EMBL" id="MBE1598930.1"/>
    </source>
</evidence>
<accession>A0A8I0P618</accession>
<feature type="region of interest" description="Disordered" evidence="1">
    <location>
        <begin position="1"/>
        <end position="22"/>
    </location>
</feature>
<evidence type="ECO:0000256" key="1">
    <source>
        <dbReference type="SAM" id="MobiDB-lite"/>
    </source>
</evidence>
<gene>
    <name evidence="2" type="ORF">H4687_005059</name>
</gene>
<sequence length="60" mass="6820">MSKQTSSRPAREPYKAGPNGHGYCWETHPTSGVHCNHPIGHKKDGVPHQYPYVRPPIRWS</sequence>
<reference evidence="2 3" key="1">
    <citation type="submission" date="2020-10" db="EMBL/GenBank/DDBJ databases">
        <title>Sequencing the genomes of 1000 actinobacteria strains.</title>
        <authorList>
            <person name="Klenk H.-P."/>
        </authorList>
    </citation>
    <scope>NUCLEOTIDE SEQUENCE [LARGE SCALE GENOMIC DNA]</scope>
    <source>
        <strain evidence="2 3">DSM 41803</strain>
    </source>
</reference>
<proteinExistence type="predicted"/>
<dbReference type="EMBL" id="JADBGF010000001">
    <property type="protein sequence ID" value="MBE1598930.1"/>
    <property type="molecule type" value="Genomic_DNA"/>
</dbReference>
<dbReference type="Proteomes" id="UP000629287">
    <property type="component" value="Unassembled WGS sequence"/>
</dbReference>
<name>A0A8I0P618_9ACTN</name>
<dbReference type="RefSeq" id="WP_046913657.1">
    <property type="nucleotide sequence ID" value="NZ_JADBGF010000001.1"/>
</dbReference>
<dbReference type="GeneID" id="86829617"/>
<evidence type="ECO:0000313" key="3">
    <source>
        <dbReference type="Proteomes" id="UP000629287"/>
    </source>
</evidence>
<comment type="caution">
    <text evidence="2">The sequence shown here is derived from an EMBL/GenBank/DDBJ whole genome shotgun (WGS) entry which is preliminary data.</text>
</comment>
<protein>
    <submittedName>
        <fullName evidence="2">Uncharacterized protein</fullName>
    </submittedName>
</protein>